<proteinExistence type="predicted"/>
<name>T1AM37_9ZZZZ</name>
<organism evidence="2">
    <name type="scientific">mine drainage metagenome</name>
    <dbReference type="NCBI Taxonomy" id="410659"/>
    <lineage>
        <taxon>unclassified sequences</taxon>
        <taxon>metagenomes</taxon>
        <taxon>ecological metagenomes</taxon>
    </lineage>
</organism>
<gene>
    <name evidence="2" type="ORF">B1B_14362</name>
</gene>
<evidence type="ECO:0000259" key="1">
    <source>
        <dbReference type="Pfam" id="PF02543"/>
    </source>
</evidence>
<evidence type="ECO:0000313" key="2">
    <source>
        <dbReference type="EMBL" id="EQD41814.1"/>
    </source>
</evidence>
<dbReference type="PANTHER" id="PTHR34847">
    <property type="entry name" value="NODULATION PROTEIN U"/>
    <property type="match status" value="1"/>
</dbReference>
<dbReference type="EMBL" id="AUZY01009507">
    <property type="protein sequence ID" value="EQD41814.1"/>
    <property type="molecule type" value="Genomic_DNA"/>
</dbReference>
<dbReference type="AlphaFoldDB" id="T1AM37"/>
<dbReference type="InterPro" id="IPR003696">
    <property type="entry name" value="Carbtransf_dom"/>
</dbReference>
<accession>T1AM37</accession>
<dbReference type="Gene3D" id="3.30.420.40">
    <property type="match status" value="1"/>
</dbReference>
<dbReference type="InterPro" id="IPR051338">
    <property type="entry name" value="NodU/CmcH_Carbamoyltrnsfr"/>
</dbReference>
<feature type="domain" description="Carbamoyltransferase" evidence="1">
    <location>
        <begin position="6"/>
        <end position="52"/>
    </location>
</feature>
<reference evidence="2" key="1">
    <citation type="submission" date="2013-08" db="EMBL/GenBank/DDBJ databases">
        <authorList>
            <person name="Mendez C."/>
            <person name="Richter M."/>
            <person name="Ferrer M."/>
            <person name="Sanchez J."/>
        </authorList>
    </citation>
    <scope>NUCLEOTIDE SEQUENCE</scope>
</reference>
<reference evidence="2" key="2">
    <citation type="journal article" date="2014" name="ISME J.">
        <title>Microbial stratification in low pH oxic and suboxic macroscopic growths along an acid mine drainage.</title>
        <authorList>
            <person name="Mendez-Garcia C."/>
            <person name="Mesa V."/>
            <person name="Sprenger R.R."/>
            <person name="Richter M."/>
            <person name="Diez M.S."/>
            <person name="Solano J."/>
            <person name="Bargiela R."/>
            <person name="Golyshina O.V."/>
            <person name="Manteca A."/>
            <person name="Ramos J.L."/>
            <person name="Gallego J.R."/>
            <person name="Llorente I."/>
            <person name="Martins Dos Santos V.A."/>
            <person name="Jensen O.N."/>
            <person name="Pelaez A.I."/>
            <person name="Sanchez J."/>
            <person name="Ferrer M."/>
        </authorList>
    </citation>
    <scope>NUCLEOTIDE SEQUENCE</scope>
</reference>
<keyword evidence="2" id="KW-0808">Transferase</keyword>
<dbReference type="PANTHER" id="PTHR34847:SF1">
    <property type="entry name" value="NODULATION PROTEIN U"/>
    <property type="match status" value="1"/>
</dbReference>
<dbReference type="Pfam" id="PF02543">
    <property type="entry name" value="Carbam_trans_N"/>
    <property type="match status" value="1"/>
</dbReference>
<feature type="non-terminal residue" evidence="2">
    <location>
        <position position="52"/>
    </location>
</feature>
<dbReference type="GO" id="GO:0047155">
    <property type="term" value="F:3-hydroxymethylcephem carbamoyltransferase activity"/>
    <property type="evidence" value="ECO:0007669"/>
    <property type="project" value="UniProtKB-EC"/>
</dbReference>
<protein>
    <submittedName>
        <fullName evidence="2">Carbamoyltransferase</fullName>
        <ecNumber evidence="2">2.1.3.7</ecNumber>
    </submittedName>
</protein>
<dbReference type="EC" id="2.1.3.7" evidence="2"/>
<comment type="caution">
    <text evidence="2">The sequence shown here is derived from an EMBL/GenBank/DDBJ whole genome shotgun (WGS) entry which is preliminary data.</text>
</comment>
<sequence length="52" mass="5679">MSYAEGHSIRPISKVRNPHSLGEVYSALTWYLGFLPNADEGKVMGLAPYGTP</sequence>